<dbReference type="RefSeq" id="WP_132258755.1">
    <property type="nucleotide sequence ID" value="NZ_SLZQ01000005.1"/>
</dbReference>
<dbReference type="EMBL" id="SLZQ01000005">
    <property type="protein sequence ID" value="TCS37048.1"/>
    <property type="molecule type" value="Genomic_DNA"/>
</dbReference>
<feature type="transmembrane region" description="Helical" evidence="1">
    <location>
        <begin position="35"/>
        <end position="54"/>
    </location>
</feature>
<protein>
    <submittedName>
        <fullName evidence="2">Uncharacterized membrane protein HdeD (DUF308 family)</fullName>
    </submittedName>
</protein>
<feature type="transmembrane region" description="Helical" evidence="1">
    <location>
        <begin position="66"/>
        <end position="85"/>
    </location>
</feature>
<dbReference type="Pfam" id="PF03729">
    <property type="entry name" value="DUF308"/>
    <property type="match status" value="1"/>
</dbReference>
<feature type="transmembrane region" description="Helical" evidence="1">
    <location>
        <begin position="124"/>
        <end position="143"/>
    </location>
</feature>
<organism evidence="2 3">
    <name type="scientific">Paucimonas lemoignei</name>
    <name type="common">Pseudomonas lemoignei</name>
    <dbReference type="NCBI Taxonomy" id="29443"/>
    <lineage>
        <taxon>Bacteria</taxon>
        <taxon>Pseudomonadati</taxon>
        <taxon>Pseudomonadota</taxon>
        <taxon>Betaproteobacteria</taxon>
        <taxon>Burkholderiales</taxon>
        <taxon>Burkholderiaceae</taxon>
        <taxon>Paucimonas</taxon>
    </lineage>
</organism>
<keyword evidence="1" id="KW-1133">Transmembrane helix</keyword>
<keyword evidence="1" id="KW-0812">Transmembrane</keyword>
<feature type="transmembrane region" description="Helical" evidence="1">
    <location>
        <begin position="149"/>
        <end position="175"/>
    </location>
</feature>
<dbReference type="InterPro" id="IPR005325">
    <property type="entry name" value="DUF308_memb"/>
</dbReference>
<dbReference type="AlphaFoldDB" id="A0A4R3HVD1"/>
<comment type="caution">
    <text evidence="2">The sequence shown here is derived from an EMBL/GenBank/DDBJ whole genome shotgun (WGS) entry which is preliminary data.</text>
</comment>
<evidence type="ECO:0000256" key="1">
    <source>
        <dbReference type="SAM" id="Phobius"/>
    </source>
</evidence>
<dbReference type="PANTHER" id="PTHR34989">
    <property type="entry name" value="PROTEIN HDED"/>
    <property type="match status" value="1"/>
</dbReference>
<evidence type="ECO:0000313" key="3">
    <source>
        <dbReference type="Proteomes" id="UP000295382"/>
    </source>
</evidence>
<dbReference type="InterPro" id="IPR052712">
    <property type="entry name" value="Acid_resist_chaperone_HdeD"/>
</dbReference>
<dbReference type="OrthoDB" id="193343at2"/>
<feature type="transmembrane region" description="Helical" evidence="1">
    <location>
        <begin position="12"/>
        <end position="29"/>
    </location>
</feature>
<dbReference type="PANTHER" id="PTHR34989:SF1">
    <property type="entry name" value="PROTEIN HDED"/>
    <property type="match status" value="1"/>
</dbReference>
<proteinExistence type="predicted"/>
<gene>
    <name evidence="2" type="ORF">EDC30_105271</name>
</gene>
<accession>A0A4R3HVD1</accession>
<keyword evidence="1" id="KW-0472">Membrane</keyword>
<dbReference type="Proteomes" id="UP000295382">
    <property type="component" value="Unassembled WGS sequence"/>
</dbReference>
<name>A0A4R3HVD1_PAULE</name>
<reference evidence="2 3" key="1">
    <citation type="submission" date="2019-03" db="EMBL/GenBank/DDBJ databases">
        <title>Genomic Encyclopedia of Type Strains, Phase IV (KMG-IV): sequencing the most valuable type-strain genomes for metagenomic binning, comparative biology and taxonomic classification.</title>
        <authorList>
            <person name="Goeker M."/>
        </authorList>
    </citation>
    <scope>NUCLEOTIDE SEQUENCE [LARGE SCALE GENOMIC DNA]</scope>
    <source>
        <strain evidence="2 3">DSM 7445</strain>
    </source>
</reference>
<dbReference type="GO" id="GO:0005886">
    <property type="term" value="C:plasma membrane"/>
    <property type="evidence" value="ECO:0007669"/>
    <property type="project" value="TreeGrafter"/>
</dbReference>
<evidence type="ECO:0000313" key="2">
    <source>
        <dbReference type="EMBL" id="TCS37048.1"/>
    </source>
</evidence>
<sequence length="199" mass="21513">MNDTLLRSWWVAALRGVIAILFGAVTLYWPQLTLLVLVSLFAGFAIFSGVVSVAGAIKNHTHDDHWWLFLIIGLVGIGAGAIAIIHPAITAVVLTMLIGANALVTGILDIVAAIRLRREIRGEWLLVLSGMAAVVFGILVFLYPVSGIVAIIGLVSAYAFITGILLIAAAFRLRALSKSTRRERRTTPDRRLSVRQAHP</sequence>
<keyword evidence="3" id="KW-1185">Reference proteome</keyword>
<feature type="transmembrane region" description="Helical" evidence="1">
    <location>
        <begin position="91"/>
        <end position="112"/>
    </location>
</feature>